<keyword evidence="1" id="KW-0472">Membrane</keyword>
<evidence type="ECO:0000313" key="2">
    <source>
        <dbReference type="EMBL" id="KAK4029357.1"/>
    </source>
</evidence>
<gene>
    <name evidence="2" type="ORF">OUZ56_022355</name>
</gene>
<feature type="transmembrane region" description="Helical" evidence="1">
    <location>
        <begin position="108"/>
        <end position="126"/>
    </location>
</feature>
<evidence type="ECO:0000313" key="3">
    <source>
        <dbReference type="Proteomes" id="UP001234178"/>
    </source>
</evidence>
<evidence type="ECO:0000256" key="1">
    <source>
        <dbReference type="SAM" id="Phobius"/>
    </source>
</evidence>
<protein>
    <submittedName>
        <fullName evidence="2">Uncharacterized protein</fullName>
    </submittedName>
</protein>
<keyword evidence="3" id="KW-1185">Reference proteome</keyword>
<comment type="caution">
    <text evidence="2">The sequence shown here is derived from an EMBL/GenBank/DDBJ whole genome shotgun (WGS) entry which is preliminary data.</text>
</comment>
<accession>A0ABR0AWT9</accession>
<proteinExistence type="predicted"/>
<organism evidence="2 3">
    <name type="scientific">Daphnia magna</name>
    <dbReference type="NCBI Taxonomy" id="35525"/>
    <lineage>
        <taxon>Eukaryota</taxon>
        <taxon>Metazoa</taxon>
        <taxon>Ecdysozoa</taxon>
        <taxon>Arthropoda</taxon>
        <taxon>Crustacea</taxon>
        <taxon>Branchiopoda</taxon>
        <taxon>Diplostraca</taxon>
        <taxon>Cladocera</taxon>
        <taxon>Anomopoda</taxon>
        <taxon>Daphniidae</taxon>
        <taxon>Daphnia</taxon>
    </lineage>
</organism>
<feature type="transmembrane region" description="Helical" evidence="1">
    <location>
        <begin position="132"/>
        <end position="153"/>
    </location>
</feature>
<keyword evidence="1" id="KW-0812">Transmembrane</keyword>
<name>A0ABR0AWT9_9CRUS</name>
<dbReference type="Proteomes" id="UP001234178">
    <property type="component" value="Unassembled WGS sequence"/>
</dbReference>
<feature type="transmembrane region" description="Helical" evidence="1">
    <location>
        <begin position="12"/>
        <end position="27"/>
    </location>
</feature>
<sequence>MPVFLTNEQLVWLFLVTSLVSLAYTATERNEAIKRSFHIEPSQSFLTVTIPDEDEVTLMDRLADDEMTTRKSFLVTKPMKAPRQNKRVSSSLVSVLNRCLNRLLTPRFLGPFLIFAVIVSLLNGPLFGLKVLLFSIQFNIVFPTFVCFVSENFNRDTHQARLS</sequence>
<keyword evidence="1" id="KW-1133">Transmembrane helix</keyword>
<dbReference type="EMBL" id="JAOYFB010000039">
    <property type="protein sequence ID" value="KAK4029357.1"/>
    <property type="molecule type" value="Genomic_DNA"/>
</dbReference>
<reference evidence="2 3" key="1">
    <citation type="journal article" date="2023" name="Nucleic Acids Res.">
        <title>The hologenome of Daphnia magna reveals possible DNA methylation and microbiome-mediated evolution of the host genome.</title>
        <authorList>
            <person name="Chaturvedi A."/>
            <person name="Li X."/>
            <person name="Dhandapani V."/>
            <person name="Marshall H."/>
            <person name="Kissane S."/>
            <person name="Cuenca-Cambronero M."/>
            <person name="Asole G."/>
            <person name="Calvet F."/>
            <person name="Ruiz-Romero M."/>
            <person name="Marangio P."/>
            <person name="Guigo R."/>
            <person name="Rago D."/>
            <person name="Mirbahai L."/>
            <person name="Eastwood N."/>
            <person name="Colbourne J.K."/>
            <person name="Zhou J."/>
            <person name="Mallon E."/>
            <person name="Orsini L."/>
        </authorList>
    </citation>
    <scope>NUCLEOTIDE SEQUENCE [LARGE SCALE GENOMIC DNA]</scope>
    <source>
        <strain evidence="2">LRV0_1</strain>
    </source>
</reference>